<evidence type="ECO:0000313" key="4">
    <source>
        <dbReference type="EMBL" id="MBP1327553.1"/>
    </source>
</evidence>
<keyword evidence="5" id="KW-1185">Reference proteome</keyword>
<sequence>MSSNEAGEKTTVHCFPDHTPLTEIIKCVWPNRDEVTATAAQRIQEAQDGVTEAARHARDDFPETFPKTLPTPGAHTDYAGHKAHTGHEATEATEATLAENSEQLLCLLANLTGQVGFNEITLMSDDDLITLTAQCEQASRRMQSLLVTLSGAVEDRSASGMPDSLAAKRGCRSATELLQRLSQMPASTINRRLTLARATRSNVGFTGSRIEPRYPMVAAALTAGDLPEETALHIVRTLSALPPHVSSDAIGEAEACIVAQAAGYPSTDDSQPDDDGHLKTSLPIDCDTIKQVCRMWCEALDQDGIAPSEEVTMAGRYLRFGQERHGLVPLRGNLLPEAAALLGTLFDAINSPRTTTNSEAPTRSHTASAGEDGPEVHPEDQREDRPGHNQEDAPEGHQQEQSKHRGVRFEATGDDASDTTGDDTSNDLGVEDSRTFAQKQHDAFMIIAQVAARAKDTPLLGGAPVTVLVQVTEDELATSLETPGRRGRAWLHGHDGLPTPTNVNAARHGICSGATQRIVTGPNGEIRGLESPTRIFTAVQRRAITARDGGCIIPGCSVPATWCEVHHVTEYQDGGPTSTDNGVLLCWYHHRNLDANGWRVRMVDALPQILAPPWIDPASQWRPAAPPLRAPRRRRRQPA</sequence>
<evidence type="ECO:0000256" key="2">
    <source>
        <dbReference type="SAM" id="MobiDB-lite"/>
    </source>
</evidence>
<dbReference type="InterPro" id="IPR002711">
    <property type="entry name" value="HNH"/>
</dbReference>
<accession>A0A940PVE8</accession>
<organism evidence="4 5">
    <name type="scientific">Leucobacter exalbidus</name>
    <dbReference type="NCBI Taxonomy" id="662960"/>
    <lineage>
        <taxon>Bacteria</taxon>
        <taxon>Bacillati</taxon>
        <taxon>Actinomycetota</taxon>
        <taxon>Actinomycetes</taxon>
        <taxon>Micrococcales</taxon>
        <taxon>Microbacteriaceae</taxon>
        <taxon>Leucobacter</taxon>
    </lineage>
</organism>
<comment type="similarity">
    <text evidence="1">Belongs to the Rv1128c/1148c/1588c/1702c/1945/3466 family.</text>
</comment>
<evidence type="ECO:0000256" key="1">
    <source>
        <dbReference type="ARBA" id="ARBA00023450"/>
    </source>
</evidence>
<feature type="region of interest" description="Disordered" evidence="2">
    <location>
        <begin position="61"/>
        <end position="84"/>
    </location>
</feature>
<dbReference type="InterPro" id="IPR003615">
    <property type="entry name" value="HNH_nuc"/>
</dbReference>
<dbReference type="GO" id="GO:0008270">
    <property type="term" value="F:zinc ion binding"/>
    <property type="evidence" value="ECO:0007669"/>
    <property type="project" value="InterPro"/>
</dbReference>
<dbReference type="Gene3D" id="1.10.30.50">
    <property type="match status" value="1"/>
</dbReference>
<dbReference type="CDD" id="cd00085">
    <property type="entry name" value="HNHc"/>
    <property type="match status" value="1"/>
</dbReference>
<dbReference type="Proteomes" id="UP000675163">
    <property type="component" value="Unassembled WGS sequence"/>
</dbReference>
<dbReference type="RefSeq" id="WP_209706474.1">
    <property type="nucleotide sequence ID" value="NZ_JAFIDA010000001.1"/>
</dbReference>
<proteinExistence type="inferred from homology"/>
<comment type="caution">
    <text evidence="4">The sequence shown here is derived from an EMBL/GenBank/DDBJ whole genome shotgun (WGS) entry which is preliminary data.</text>
</comment>
<evidence type="ECO:0000313" key="5">
    <source>
        <dbReference type="Proteomes" id="UP000675163"/>
    </source>
</evidence>
<feature type="compositionally biased region" description="Acidic residues" evidence="2">
    <location>
        <begin position="412"/>
        <end position="425"/>
    </location>
</feature>
<feature type="compositionally biased region" description="Polar residues" evidence="2">
    <location>
        <begin position="352"/>
        <end position="367"/>
    </location>
</feature>
<evidence type="ECO:0000259" key="3">
    <source>
        <dbReference type="SMART" id="SM00507"/>
    </source>
</evidence>
<feature type="region of interest" description="Disordered" evidence="2">
    <location>
        <begin position="352"/>
        <end position="430"/>
    </location>
</feature>
<dbReference type="Pfam" id="PF01844">
    <property type="entry name" value="HNH"/>
    <property type="match status" value="1"/>
</dbReference>
<gene>
    <name evidence="4" type="ORF">JOF28_002785</name>
</gene>
<name>A0A940PVE8_9MICO</name>
<dbReference type="Pfam" id="PF02720">
    <property type="entry name" value="DUF222"/>
    <property type="match status" value="1"/>
</dbReference>
<dbReference type="EMBL" id="JAFIDA010000001">
    <property type="protein sequence ID" value="MBP1327553.1"/>
    <property type="molecule type" value="Genomic_DNA"/>
</dbReference>
<dbReference type="SMART" id="SM00507">
    <property type="entry name" value="HNHc"/>
    <property type="match status" value="1"/>
</dbReference>
<dbReference type="GO" id="GO:0004519">
    <property type="term" value="F:endonuclease activity"/>
    <property type="evidence" value="ECO:0007669"/>
    <property type="project" value="InterPro"/>
</dbReference>
<dbReference type="GO" id="GO:0003676">
    <property type="term" value="F:nucleic acid binding"/>
    <property type="evidence" value="ECO:0007669"/>
    <property type="project" value="InterPro"/>
</dbReference>
<dbReference type="AlphaFoldDB" id="A0A940PVE8"/>
<feature type="domain" description="HNH nuclease" evidence="3">
    <location>
        <begin position="539"/>
        <end position="591"/>
    </location>
</feature>
<dbReference type="InterPro" id="IPR003870">
    <property type="entry name" value="DUF222"/>
</dbReference>
<feature type="compositionally biased region" description="Basic and acidic residues" evidence="2">
    <location>
        <begin position="374"/>
        <end position="403"/>
    </location>
</feature>
<protein>
    <recommendedName>
        <fullName evidence="3">HNH nuclease domain-containing protein</fullName>
    </recommendedName>
</protein>
<reference evidence="4" key="1">
    <citation type="submission" date="2021-02" db="EMBL/GenBank/DDBJ databases">
        <title>Sequencing the genomes of 1000 actinobacteria strains.</title>
        <authorList>
            <person name="Klenk H.-P."/>
        </authorList>
    </citation>
    <scope>NUCLEOTIDE SEQUENCE</scope>
    <source>
        <strain evidence="4">DSM 22850</strain>
    </source>
</reference>